<feature type="region of interest" description="Disordered" evidence="5">
    <location>
        <begin position="1"/>
        <end position="25"/>
    </location>
</feature>
<comment type="subcellular location">
    <subcellularLocation>
        <location evidence="1">Nucleus</location>
    </subcellularLocation>
</comment>
<keyword evidence="2" id="KW-0560">Oxidoreductase</keyword>
<dbReference type="Gene3D" id="3.30.160.360">
    <property type="match status" value="1"/>
</dbReference>
<dbReference type="InterPro" id="IPR003889">
    <property type="entry name" value="FYrich_C"/>
</dbReference>
<dbReference type="GO" id="GO:0010468">
    <property type="term" value="P:regulation of gene expression"/>
    <property type="evidence" value="ECO:0007669"/>
    <property type="project" value="TreeGrafter"/>
</dbReference>
<dbReference type="EMBL" id="CAMAPE010000015">
    <property type="protein sequence ID" value="CAH9082370.1"/>
    <property type="molecule type" value="Genomic_DNA"/>
</dbReference>
<evidence type="ECO:0000259" key="6">
    <source>
        <dbReference type="PROSITE" id="PS51183"/>
    </source>
</evidence>
<feature type="domain" description="JmjC" evidence="7">
    <location>
        <begin position="246"/>
        <end position="409"/>
    </location>
</feature>
<evidence type="ECO:0000256" key="4">
    <source>
        <dbReference type="ARBA" id="ARBA00023242"/>
    </source>
</evidence>
<organism evidence="8 9">
    <name type="scientific">Cuscuta europaea</name>
    <name type="common">European dodder</name>
    <dbReference type="NCBI Taxonomy" id="41803"/>
    <lineage>
        <taxon>Eukaryota</taxon>
        <taxon>Viridiplantae</taxon>
        <taxon>Streptophyta</taxon>
        <taxon>Embryophyta</taxon>
        <taxon>Tracheophyta</taxon>
        <taxon>Spermatophyta</taxon>
        <taxon>Magnoliopsida</taxon>
        <taxon>eudicotyledons</taxon>
        <taxon>Gunneridae</taxon>
        <taxon>Pentapetalae</taxon>
        <taxon>asterids</taxon>
        <taxon>lamiids</taxon>
        <taxon>Solanales</taxon>
        <taxon>Convolvulaceae</taxon>
        <taxon>Cuscuteae</taxon>
        <taxon>Cuscuta</taxon>
        <taxon>Cuscuta subgen. Cuscuta</taxon>
    </lineage>
</organism>
<dbReference type="PROSITE" id="PS51184">
    <property type="entry name" value="JMJC"/>
    <property type="match status" value="1"/>
</dbReference>
<dbReference type="Pfam" id="PF05964">
    <property type="entry name" value="FYRN"/>
    <property type="match status" value="1"/>
</dbReference>
<dbReference type="SMART" id="SM00545">
    <property type="entry name" value="JmjN"/>
    <property type="match status" value="1"/>
</dbReference>
<evidence type="ECO:0000256" key="5">
    <source>
        <dbReference type="SAM" id="MobiDB-lite"/>
    </source>
</evidence>
<dbReference type="SMART" id="SM00542">
    <property type="entry name" value="FYRC"/>
    <property type="match status" value="1"/>
</dbReference>
<dbReference type="PROSITE" id="PS51183">
    <property type="entry name" value="JMJN"/>
    <property type="match status" value="1"/>
</dbReference>
<comment type="caution">
    <text evidence="8">The sequence shown here is derived from an EMBL/GenBank/DDBJ whole genome shotgun (WGS) entry which is preliminary data.</text>
</comment>
<dbReference type="InterPro" id="IPR003347">
    <property type="entry name" value="JmjC_dom"/>
</dbReference>
<dbReference type="SUPFAM" id="SSF51197">
    <property type="entry name" value="Clavaminate synthase-like"/>
    <property type="match status" value="1"/>
</dbReference>
<reference evidence="8" key="1">
    <citation type="submission" date="2022-07" db="EMBL/GenBank/DDBJ databases">
        <authorList>
            <person name="Macas J."/>
            <person name="Novak P."/>
            <person name="Neumann P."/>
        </authorList>
    </citation>
    <scope>NUCLEOTIDE SEQUENCE</scope>
</reference>
<dbReference type="GO" id="GO:0034647">
    <property type="term" value="F:histone H3K4me/H3K4me2/H3K4me3 demethylase activity"/>
    <property type="evidence" value="ECO:0007669"/>
    <property type="project" value="TreeGrafter"/>
</dbReference>
<protein>
    <submittedName>
        <fullName evidence="8">Uncharacterized protein</fullName>
    </submittedName>
</protein>
<dbReference type="PROSITE" id="PS51543">
    <property type="entry name" value="FYRC"/>
    <property type="match status" value="1"/>
</dbReference>
<dbReference type="Pfam" id="PF02375">
    <property type="entry name" value="JmjN"/>
    <property type="match status" value="1"/>
</dbReference>
<sequence length="914" mass="103881">MKERHPKHDEKKRSILESPSSHLSEKILEQSSARWNPFEACRPIIDEAPVFYPTVEEFEDTLGYIASIRPKAEAYGICRIIPPPSWNPPCLLQDKNILECKFSTRIQHIDLLQNREPMRKKRQRKRRRRGGQSKSRSTRRCPPVAENEDKFGFQSGPDFTLKEFQIFSDEFKERYFRMKDGKEGTNGRNGHDSELKPSLEDIEGEYWRIVEQSTEEVQVYYGADLESGVFGGSDFLKASSSDQYAASGWNLKNFARLPGSVLCFEECNISGVVVPWLYIGMCFSSFCWHVEDHHLYSLNYLHWGDPKVWYGVPGSHASALQDAMRKHLPDLFKEQPFLLNELVTQLSPSVLKLEGVPVYHTVQNAGEFVLTFPRAYHSGFNCGFNCAEAVNVAPVDWLDQGQTAVELYSEQRRKTSLSHDKLLIGAAREAVQALWELSFLKKLEDPRNLRWKSVCGQAGMLTKAIKKRVQMEEERMKQLSPLMSIRYMDTDYDLKDERECFMCFYDLHLSSATCNCALEKFACLSHADHLCSCKPDNKIVFVRYTIEDFKKLVKALEGSFDAIKMWAFKDLCAPPDEVVNEVIITETRSIKCEDSLGSDHGFDLNENCLSNENEAGLTLMSSSSNKVTEIEISDISESARGEGNSPSVIMEKRNVGDHLSISCSNNFENGMKLFGCDLAARVPFDGKHNAAGVVDSSMVMYSHNSSIQVNLLNYGCLTPGKLWCNKLAIFPKGYKSRTWFCNMLYPRIYSSYICEICDGGLLGPLFKVTLEDCPLVSYTCSSAEQCWETVVEKLNNEIMRQTVLGNTRLPPLQDNINGLAMFGLLSPHIVPVIESLDPGHLCTEYWSQKERIMSLFSDNKMQSMLIRFFSKANPEELGMMHTILCSGSSSPGWRMALSILDDDMHKKVQRDQHS</sequence>
<dbReference type="SMART" id="SM00541">
    <property type="entry name" value="FYRN"/>
    <property type="match status" value="1"/>
</dbReference>
<dbReference type="Proteomes" id="UP001152484">
    <property type="component" value="Unassembled WGS sequence"/>
</dbReference>
<evidence type="ECO:0000259" key="7">
    <source>
        <dbReference type="PROSITE" id="PS51184"/>
    </source>
</evidence>
<evidence type="ECO:0000256" key="1">
    <source>
        <dbReference type="ARBA" id="ARBA00004123"/>
    </source>
</evidence>
<feature type="compositionally biased region" description="Basic residues" evidence="5">
    <location>
        <begin position="118"/>
        <end position="139"/>
    </location>
</feature>
<dbReference type="PANTHER" id="PTHR10694">
    <property type="entry name" value="LYSINE-SPECIFIC DEMETHYLASE"/>
    <property type="match status" value="1"/>
</dbReference>
<dbReference type="PANTHER" id="PTHR10694:SF105">
    <property type="entry name" value="LYSINE-SPECIFIC DEMETHYLASE JMJ14"/>
    <property type="match status" value="1"/>
</dbReference>
<feature type="region of interest" description="Disordered" evidence="5">
    <location>
        <begin position="113"/>
        <end position="149"/>
    </location>
</feature>
<evidence type="ECO:0000313" key="9">
    <source>
        <dbReference type="Proteomes" id="UP001152484"/>
    </source>
</evidence>
<accession>A0A9P0YYZ2</accession>
<dbReference type="InterPro" id="IPR004198">
    <property type="entry name" value="Znf_C5HC2"/>
</dbReference>
<dbReference type="Pfam" id="PF02928">
    <property type="entry name" value="zf-C5HC2"/>
    <property type="match status" value="1"/>
</dbReference>
<dbReference type="Gene3D" id="2.60.120.650">
    <property type="entry name" value="Cupin"/>
    <property type="match status" value="1"/>
</dbReference>
<proteinExistence type="predicted"/>
<dbReference type="InterPro" id="IPR003888">
    <property type="entry name" value="FYrich_N"/>
</dbReference>
<dbReference type="SMART" id="SM00558">
    <property type="entry name" value="JmjC"/>
    <property type="match status" value="1"/>
</dbReference>
<keyword evidence="4" id="KW-0539">Nucleus</keyword>
<evidence type="ECO:0000256" key="2">
    <source>
        <dbReference type="ARBA" id="ARBA00023002"/>
    </source>
</evidence>
<feature type="domain" description="JmjN" evidence="6">
    <location>
        <begin position="48"/>
        <end position="89"/>
    </location>
</feature>
<dbReference type="AlphaFoldDB" id="A0A9P0YYZ2"/>
<keyword evidence="3" id="KW-0408">Iron</keyword>
<dbReference type="Pfam" id="PF05965">
    <property type="entry name" value="FYRC"/>
    <property type="match status" value="1"/>
</dbReference>
<dbReference type="GO" id="GO:0005634">
    <property type="term" value="C:nucleus"/>
    <property type="evidence" value="ECO:0007669"/>
    <property type="project" value="UniProtKB-SubCell"/>
</dbReference>
<dbReference type="GO" id="GO:0048731">
    <property type="term" value="P:system development"/>
    <property type="evidence" value="ECO:0007669"/>
    <property type="project" value="UniProtKB-ARBA"/>
</dbReference>
<dbReference type="OrthoDB" id="1678912at2759"/>
<evidence type="ECO:0000313" key="8">
    <source>
        <dbReference type="EMBL" id="CAH9082370.1"/>
    </source>
</evidence>
<dbReference type="Pfam" id="PF02373">
    <property type="entry name" value="JmjC"/>
    <property type="match status" value="1"/>
</dbReference>
<evidence type="ECO:0000256" key="3">
    <source>
        <dbReference type="ARBA" id="ARBA00023004"/>
    </source>
</evidence>
<dbReference type="GO" id="GO:0000785">
    <property type="term" value="C:chromatin"/>
    <property type="evidence" value="ECO:0007669"/>
    <property type="project" value="TreeGrafter"/>
</dbReference>
<keyword evidence="9" id="KW-1185">Reference proteome</keyword>
<dbReference type="PROSITE" id="PS51542">
    <property type="entry name" value="FYRN"/>
    <property type="match status" value="1"/>
</dbReference>
<name>A0A9P0YYZ2_CUSEU</name>
<dbReference type="InterPro" id="IPR003349">
    <property type="entry name" value="JmjN"/>
</dbReference>
<gene>
    <name evidence="8" type="ORF">CEURO_LOCUS8253</name>
</gene>
<feature type="compositionally biased region" description="Basic and acidic residues" evidence="5">
    <location>
        <begin position="1"/>
        <end position="15"/>
    </location>
</feature>